<dbReference type="HAMAP" id="MF_01561">
    <property type="entry name" value="YcdX_phosphat"/>
    <property type="match status" value="1"/>
</dbReference>
<protein>
    <submittedName>
        <fullName evidence="7">Putative phosphatase</fullName>
    </submittedName>
</protein>
<dbReference type="InterPro" id="IPR016195">
    <property type="entry name" value="Pol/histidinol_Pase-like"/>
</dbReference>
<dbReference type="NCBIfam" id="NF006702">
    <property type="entry name" value="PRK09248.1"/>
    <property type="match status" value="1"/>
</dbReference>
<dbReference type="GO" id="GO:0016791">
    <property type="term" value="F:phosphatase activity"/>
    <property type="evidence" value="ECO:0007669"/>
    <property type="project" value="UniProtKB-UniRule"/>
</dbReference>
<feature type="binding site" evidence="4">
    <location>
        <position position="8"/>
    </location>
    <ligand>
        <name>Zn(2+)</name>
        <dbReference type="ChEBI" id="CHEBI:29105"/>
        <label>1</label>
    </ligand>
</feature>
<keyword evidence="3 4" id="KW-0862">Zinc</keyword>
<accession>A0A1B1NT24</accession>
<feature type="binding site" evidence="4">
    <location>
        <position position="196"/>
    </location>
    <ligand>
        <name>Zn(2+)</name>
        <dbReference type="ChEBI" id="CHEBI:29105"/>
        <label>2</label>
    </ligand>
</feature>
<feature type="binding site" evidence="4">
    <location>
        <position position="41"/>
    </location>
    <ligand>
        <name>Zn(2+)</name>
        <dbReference type="ChEBI" id="CHEBI:29105"/>
        <label>2</label>
    </ligand>
</feature>
<dbReference type="GeneID" id="96874279"/>
<dbReference type="Gene3D" id="3.20.20.140">
    <property type="entry name" value="Metal-dependent hydrolases"/>
    <property type="match status" value="1"/>
</dbReference>
<keyword evidence="8" id="KW-1185">Reference proteome</keyword>
<evidence type="ECO:0000256" key="2">
    <source>
        <dbReference type="ARBA" id="ARBA00022801"/>
    </source>
</evidence>
<feature type="binding site" evidence="4">
    <location>
        <position position="16"/>
    </location>
    <ligand>
        <name>Zn(2+)</name>
        <dbReference type="ChEBI" id="CHEBI:29105"/>
        <label>2</label>
    </ligand>
</feature>
<evidence type="ECO:0000313" key="8">
    <source>
        <dbReference type="Proteomes" id="UP000092528"/>
    </source>
</evidence>
<dbReference type="PANTHER" id="PTHR36928:SF1">
    <property type="entry name" value="PHOSPHATASE YCDX-RELATED"/>
    <property type="match status" value="1"/>
</dbReference>
<evidence type="ECO:0000256" key="1">
    <source>
        <dbReference type="ARBA" id="ARBA00022723"/>
    </source>
</evidence>
<feature type="binding site" evidence="4">
    <location>
        <position position="10"/>
    </location>
    <ligand>
        <name>Zn(2+)</name>
        <dbReference type="ChEBI" id="CHEBI:29105"/>
        <label>1</label>
    </ligand>
</feature>
<dbReference type="SUPFAM" id="SSF89550">
    <property type="entry name" value="PHP domain-like"/>
    <property type="match status" value="1"/>
</dbReference>
<dbReference type="PANTHER" id="PTHR36928">
    <property type="entry name" value="PHOSPHATASE YCDX-RELATED"/>
    <property type="match status" value="1"/>
</dbReference>
<reference evidence="7 9" key="2">
    <citation type="submission" date="2016-08" db="EMBL/GenBank/DDBJ databases">
        <title>Genome sequencing of Vibrio scophthalmi strain FP3289, an isolated from Paralichthys olivaceus.</title>
        <authorList>
            <person name="Han H.-J."/>
        </authorList>
    </citation>
    <scope>NUCLEOTIDE SEQUENCE [LARGE SCALE GENOMIC DNA]</scope>
    <source>
        <strain evidence="7 9">FP3289</strain>
    </source>
</reference>
<feature type="binding site" evidence="4">
    <location>
        <position position="74"/>
    </location>
    <ligand>
        <name>Zn(2+)</name>
        <dbReference type="ChEBI" id="CHEBI:29105"/>
        <label>3</label>
    </ligand>
</feature>
<dbReference type="Proteomes" id="UP000095131">
    <property type="component" value="Unassembled WGS sequence"/>
</dbReference>
<dbReference type="RefSeq" id="WP_005596456.1">
    <property type="nucleotide sequence ID" value="NZ_CP016308.1"/>
</dbReference>
<dbReference type="SMART" id="SM00481">
    <property type="entry name" value="POLIIIAc"/>
    <property type="match status" value="1"/>
</dbReference>
<comment type="cofactor">
    <cofactor evidence="4">
        <name>Zn(2+)</name>
        <dbReference type="ChEBI" id="CHEBI:29105"/>
    </cofactor>
    <text evidence="4">Binds 3 Zn(2+) ions per subunit.</text>
</comment>
<comment type="similarity">
    <text evidence="4">Belongs to the PHP family.</text>
</comment>
<dbReference type="OrthoDB" id="9808747at2"/>
<dbReference type="GO" id="GO:0005829">
    <property type="term" value="C:cytosol"/>
    <property type="evidence" value="ECO:0007669"/>
    <property type="project" value="TreeGrafter"/>
</dbReference>
<dbReference type="GO" id="GO:0008270">
    <property type="term" value="F:zinc ion binding"/>
    <property type="evidence" value="ECO:0007669"/>
    <property type="project" value="UniProtKB-UniRule"/>
</dbReference>
<dbReference type="InterPro" id="IPR004013">
    <property type="entry name" value="PHP_dom"/>
</dbReference>
<gene>
    <name evidence="7" type="ORF">VSF3289_04512</name>
    <name evidence="6" type="ORF">VSVS05_04073</name>
</gene>
<evidence type="ECO:0000313" key="6">
    <source>
        <dbReference type="EMBL" id="ANU39109.1"/>
    </source>
</evidence>
<dbReference type="STRING" id="45658.VSVS12_03117"/>
<organism evidence="7 9">
    <name type="scientific">Vibrio scophthalmi</name>
    <dbReference type="NCBI Taxonomy" id="45658"/>
    <lineage>
        <taxon>Bacteria</taxon>
        <taxon>Pseudomonadati</taxon>
        <taxon>Pseudomonadota</taxon>
        <taxon>Gammaproteobacteria</taxon>
        <taxon>Vibrionales</taxon>
        <taxon>Vibrionaceae</taxon>
        <taxon>Vibrio</taxon>
    </lineage>
</organism>
<keyword evidence="1 4" id="KW-0479">Metal-binding</keyword>
<evidence type="ECO:0000313" key="9">
    <source>
        <dbReference type="Proteomes" id="UP000095131"/>
    </source>
</evidence>
<proteinExistence type="inferred from homology"/>
<feature type="binding site" evidence="4">
    <location>
        <position position="102"/>
    </location>
    <ligand>
        <name>Zn(2+)</name>
        <dbReference type="ChEBI" id="CHEBI:29105"/>
        <label>3</label>
    </ligand>
</feature>
<feature type="domain" description="Polymerase/histidinol phosphatase N-terminal" evidence="5">
    <location>
        <begin position="5"/>
        <end position="79"/>
    </location>
</feature>
<dbReference type="AlphaFoldDB" id="A0A1B1NT24"/>
<dbReference type="CDD" id="cd07437">
    <property type="entry name" value="PHP_HisPPase_Ycdx_like"/>
    <property type="match status" value="1"/>
</dbReference>
<name>A0A1B1NT24_9VIBR</name>
<feature type="binding site" evidence="4">
    <location>
        <position position="132"/>
    </location>
    <ligand>
        <name>Zn(2+)</name>
        <dbReference type="ChEBI" id="CHEBI:29105"/>
        <label>3</label>
    </ligand>
</feature>
<evidence type="ECO:0000256" key="3">
    <source>
        <dbReference type="ARBA" id="ARBA00022833"/>
    </source>
</evidence>
<dbReference type="InterPro" id="IPR023710">
    <property type="entry name" value="Phosphatase_YcdX_put"/>
</dbReference>
<keyword evidence="2 4" id="KW-0378">Hydrolase</keyword>
<evidence type="ECO:0000259" key="5">
    <source>
        <dbReference type="SMART" id="SM00481"/>
    </source>
</evidence>
<dbReference type="PATRIC" id="fig|45658.6.peg.3048"/>
<dbReference type="GO" id="GO:0071978">
    <property type="term" value="P:bacterial-type flagellum-dependent swarming motility"/>
    <property type="evidence" value="ECO:0007669"/>
    <property type="project" value="TreeGrafter"/>
</dbReference>
<dbReference type="EMBL" id="CP016415">
    <property type="protein sequence ID" value="ANU39109.1"/>
    <property type="molecule type" value="Genomic_DNA"/>
</dbReference>
<evidence type="ECO:0000313" key="7">
    <source>
        <dbReference type="EMBL" id="ODS05371.1"/>
    </source>
</evidence>
<feature type="binding site" evidence="4">
    <location>
        <position position="194"/>
    </location>
    <ligand>
        <name>Zn(2+)</name>
        <dbReference type="ChEBI" id="CHEBI:29105"/>
        <label>1</label>
    </ligand>
</feature>
<dbReference type="Pfam" id="PF02811">
    <property type="entry name" value="PHP"/>
    <property type="match status" value="1"/>
</dbReference>
<evidence type="ECO:0000256" key="4">
    <source>
        <dbReference type="HAMAP-Rule" id="MF_01561"/>
    </source>
</evidence>
<dbReference type="EMBL" id="MDCJ01000007">
    <property type="protein sequence ID" value="ODS05371.1"/>
    <property type="molecule type" value="Genomic_DNA"/>
</dbReference>
<dbReference type="KEGG" id="vsc:VSVS12_03117"/>
<reference evidence="6 8" key="1">
    <citation type="submission" date="2016-07" db="EMBL/GenBank/DDBJ databases">
        <title>Genome sequencing of Vibrio scophthalmi strain VS-05, an isolated from Paralichthys olivaceus.</title>
        <authorList>
            <person name="Han H.-J."/>
        </authorList>
    </citation>
    <scope>NUCLEOTIDE SEQUENCE [LARGE SCALE GENOMIC DNA]</scope>
    <source>
        <strain evidence="6 8">VS-05</strain>
    </source>
</reference>
<sequence length="248" mass="27465">MEIVIDTHTHTLASGHAYSTLLENAAAAHRKGLKILCTTDHAPEMPGAPHYWFFNNQRIIPRFLNEVGIIRGVEANTLNTNGDIDLHATTDQHLDWIMASFHEPVFPPASEAEHTEALINVIKSGRIDALGHLGNPNFPFDIEAVLTCAKEHNVAIEINNSSLLGHSRIGSVERCDNIARIGKEIGVYFTTGSDAHFCEDIANLDLAIALLEKYQVDEEKVITSSTSRFLNFLVLRGRKPIAEFADLY</sequence>
<feature type="binding site" evidence="4">
    <location>
        <position position="74"/>
    </location>
    <ligand>
        <name>Zn(2+)</name>
        <dbReference type="ChEBI" id="CHEBI:29105"/>
        <label>1</label>
    </ligand>
</feature>
<dbReference type="InterPro" id="IPR050243">
    <property type="entry name" value="PHP_phosphatase"/>
</dbReference>
<dbReference type="Proteomes" id="UP000092528">
    <property type="component" value="Chromosome 2"/>
</dbReference>
<dbReference type="InterPro" id="IPR003141">
    <property type="entry name" value="Pol/His_phosphatase_N"/>
</dbReference>